<keyword evidence="2" id="KW-0614">Plasmid</keyword>
<sequence length="231" mass="26740">MSRDTVQPDVVLIPAPDQGVWRLGKAKNPVTYERISQEDASRTGGNRWSLVSYDTLYCASQHDGCFAEALAPFRVDPKMREVIGDEWMKPSYMTPGKIPRDWTTRHILVRLQLPKEARFLDVDDERTLETLSRELKDELAEQGVDRLATEHIQGFNRRITRLISAWAITQRTGPSEQERLIHGIAYRSRFGMRQCWAVFNDVELKQEETSLIFPESEALRRVAEEYDLTML</sequence>
<protein>
    <submittedName>
        <fullName evidence="2">RES domain-containing protein</fullName>
    </submittedName>
</protein>
<name>A0AB39YHY4_9ACTN</name>
<accession>A0AB39YHY4</accession>
<feature type="domain" description="RES" evidence="1">
    <location>
        <begin position="20"/>
        <end position="201"/>
    </location>
</feature>
<evidence type="ECO:0000259" key="1">
    <source>
        <dbReference type="Pfam" id="PF08808"/>
    </source>
</evidence>
<organism evidence="2">
    <name type="scientific">Streptomyces sp. R33</name>
    <dbReference type="NCBI Taxonomy" id="3238629"/>
    <lineage>
        <taxon>Bacteria</taxon>
        <taxon>Bacillati</taxon>
        <taxon>Actinomycetota</taxon>
        <taxon>Actinomycetes</taxon>
        <taxon>Kitasatosporales</taxon>
        <taxon>Streptomycetaceae</taxon>
        <taxon>Streptomyces</taxon>
    </lineage>
</organism>
<geneLocation type="plasmid" evidence="2">
    <name>unnamed1</name>
</geneLocation>
<gene>
    <name evidence="2" type="ORF">AB5J51_41260</name>
</gene>
<dbReference type="RefSeq" id="WP_063785347.1">
    <property type="nucleotide sequence ID" value="NZ_CP165728.1"/>
</dbReference>
<reference evidence="2" key="1">
    <citation type="submission" date="2024-08" db="EMBL/GenBank/DDBJ databases">
        <authorList>
            <person name="Yu S.T."/>
        </authorList>
    </citation>
    <scope>NUCLEOTIDE SEQUENCE</scope>
    <source>
        <strain evidence="2">R33</strain>
        <plasmid evidence="2">unnamed1</plasmid>
    </source>
</reference>
<evidence type="ECO:0000313" key="2">
    <source>
        <dbReference type="EMBL" id="XDV69361.1"/>
    </source>
</evidence>
<dbReference type="AlphaFoldDB" id="A0AB39YHY4"/>
<proteinExistence type="predicted"/>
<dbReference type="EMBL" id="CP165728">
    <property type="protein sequence ID" value="XDV69361.1"/>
    <property type="molecule type" value="Genomic_DNA"/>
</dbReference>
<dbReference type="Pfam" id="PF08808">
    <property type="entry name" value="RES"/>
    <property type="match status" value="1"/>
</dbReference>
<dbReference type="InterPro" id="IPR014914">
    <property type="entry name" value="RES_dom"/>
</dbReference>